<dbReference type="Gene3D" id="3.40.50.720">
    <property type="entry name" value="NAD(P)-binding Rossmann-like Domain"/>
    <property type="match status" value="1"/>
</dbReference>
<evidence type="ECO:0000313" key="5">
    <source>
        <dbReference type="EMBL" id="TDP73208.1"/>
    </source>
</evidence>
<dbReference type="Pfam" id="PF02737">
    <property type="entry name" value="3HCDH_N"/>
    <property type="match status" value="1"/>
</dbReference>
<dbReference type="PANTHER" id="PTHR48075">
    <property type="entry name" value="3-HYDROXYACYL-COA DEHYDROGENASE FAMILY PROTEIN"/>
    <property type="match status" value="1"/>
</dbReference>
<dbReference type="AlphaFoldDB" id="A0A4R6QST2"/>
<organism evidence="5 6">
    <name type="scientific">Roseateles toxinivorans</name>
    <dbReference type="NCBI Taxonomy" id="270368"/>
    <lineage>
        <taxon>Bacteria</taxon>
        <taxon>Pseudomonadati</taxon>
        <taxon>Pseudomonadota</taxon>
        <taxon>Betaproteobacteria</taxon>
        <taxon>Burkholderiales</taxon>
        <taxon>Sphaerotilaceae</taxon>
        <taxon>Roseateles</taxon>
    </lineage>
</organism>
<dbReference type="InterPro" id="IPR013328">
    <property type="entry name" value="6PGD_dom2"/>
</dbReference>
<gene>
    <name evidence="5" type="ORF">DES47_102955</name>
</gene>
<dbReference type="InterPro" id="IPR006108">
    <property type="entry name" value="3HC_DH_C"/>
</dbReference>
<keyword evidence="1" id="KW-0560">Oxidoreductase</keyword>
<keyword evidence="6" id="KW-1185">Reference proteome</keyword>
<dbReference type="Proteomes" id="UP000295361">
    <property type="component" value="Unassembled WGS sequence"/>
</dbReference>
<protein>
    <submittedName>
        <fullName evidence="5">3-hydroxyacyl-CoA dehydrogenase</fullName>
    </submittedName>
</protein>
<dbReference type="EMBL" id="SNXS01000002">
    <property type="protein sequence ID" value="TDP73208.1"/>
    <property type="molecule type" value="Genomic_DNA"/>
</dbReference>
<dbReference type="PANTHER" id="PTHR48075:SF5">
    <property type="entry name" value="3-HYDROXYBUTYRYL-COA DEHYDROGENASE"/>
    <property type="match status" value="1"/>
</dbReference>
<name>A0A4R6QST2_9BURK</name>
<dbReference type="InterPro" id="IPR036291">
    <property type="entry name" value="NAD(P)-bd_dom_sf"/>
</dbReference>
<dbReference type="OrthoDB" id="5287258at2"/>
<feature type="domain" description="3-hydroxybutyryl-CoA dehydrogenase reduced Rossmann-fold" evidence="4">
    <location>
        <begin position="360"/>
        <end position="429"/>
    </location>
</feature>
<dbReference type="RefSeq" id="WP_133700604.1">
    <property type="nucleotide sequence ID" value="NZ_SNXS01000002.1"/>
</dbReference>
<dbReference type="SUPFAM" id="SSF48179">
    <property type="entry name" value="6-phosphogluconate dehydrogenase C-terminal domain-like"/>
    <property type="match status" value="2"/>
</dbReference>
<dbReference type="NCBIfam" id="NF006124">
    <property type="entry name" value="PRK08268.1"/>
    <property type="match status" value="1"/>
</dbReference>
<dbReference type="FunCoup" id="A0A4R6QST2">
    <property type="interactions" value="411"/>
</dbReference>
<sequence>MSESPSTTSSSSPWLLTGAPQQAPIAVVGAGTMGAGIAQVAAQAGHPVRLLDVREGAAQAACDQIAKGLAALVAKGRLEETERAAVLARISPAAGIADLADSALVVEVILEQLAPKQALLRELDALLAPGAIIASNTSSISITALANGMKNPQRLVGMHFFNPVPLMKLVEVVWGAETSPEVAQVIFDLATAWGKTAVHAKSTPGFIVNRIARPYYAETLALLQEQAGTPAQLDQALRGAGFRMGPCELMDLIGHDINYSVTQSVFEANYGDRRYMPSLVQKALLDGGRLGRKVGKGFYDGVPVAPAAESAVAAELPAITLHGDGALVEGLAAWLTHKGQDFARETESGWQGLQLGEAELHFSSGRSAMQLAAQRSQPELAVLDLPLAPDRITGLGLAFAATADEATRESARALMRALGWTPLELRDLPGLAVARTVCMLVNEGADAVYQGVCDEQGADLAMKLGTNYPAGPFEWLALIGVEAVCQVLDGLYEATRSERYRVSPLLQQRRWAVRLVA</sequence>
<dbReference type="Pfam" id="PF18321">
    <property type="entry name" value="3HCDH_RFF"/>
    <property type="match status" value="1"/>
</dbReference>
<reference evidence="5 6" key="1">
    <citation type="submission" date="2019-03" db="EMBL/GenBank/DDBJ databases">
        <title>Genomic Encyclopedia of Type Strains, Phase IV (KMG-IV): sequencing the most valuable type-strain genomes for metagenomic binning, comparative biology and taxonomic classification.</title>
        <authorList>
            <person name="Goeker M."/>
        </authorList>
    </citation>
    <scope>NUCLEOTIDE SEQUENCE [LARGE SCALE GENOMIC DNA]</scope>
    <source>
        <strain evidence="5 6">DSM 16998</strain>
    </source>
</reference>
<dbReference type="GO" id="GO:0070403">
    <property type="term" value="F:NAD+ binding"/>
    <property type="evidence" value="ECO:0007669"/>
    <property type="project" value="InterPro"/>
</dbReference>
<accession>A0A4R6QST2</accession>
<evidence type="ECO:0000259" key="4">
    <source>
        <dbReference type="Pfam" id="PF18321"/>
    </source>
</evidence>
<dbReference type="InParanoid" id="A0A4R6QST2"/>
<dbReference type="GO" id="GO:0016616">
    <property type="term" value="F:oxidoreductase activity, acting on the CH-OH group of donors, NAD or NADP as acceptor"/>
    <property type="evidence" value="ECO:0007669"/>
    <property type="project" value="InterPro"/>
</dbReference>
<evidence type="ECO:0000259" key="3">
    <source>
        <dbReference type="Pfam" id="PF02737"/>
    </source>
</evidence>
<dbReference type="GO" id="GO:0006631">
    <property type="term" value="P:fatty acid metabolic process"/>
    <property type="evidence" value="ECO:0007669"/>
    <property type="project" value="InterPro"/>
</dbReference>
<dbReference type="Pfam" id="PF00725">
    <property type="entry name" value="3HCDH"/>
    <property type="match status" value="2"/>
</dbReference>
<feature type="domain" description="3-hydroxyacyl-CoA dehydrogenase C-terminal" evidence="2">
    <location>
        <begin position="205"/>
        <end position="300"/>
    </location>
</feature>
<evidence type="ECO:0000259" key="2">
    <source>
        <dbReference type="Pfam" id="PF00725"/>
    </source>
</evidence>
<dbReference type="Gene3D" id="1.10.1040.10">
    <property type="entry name" value="N-(1-d-carboxylethyl)-l-norvaline Dehydrogenase, domain 2"/>
    <property type="match status" value="2"/>
</dbReference>
<comment type="caution">
    <text evidence="5">The sequence shown here is derived from an EMBL/GenBank/DDBJ whole genome shotgun (WGS) entry which is preliminary data.</text>
</comment>
<evidence type="ECO:0000313" key="6">
    <source>
        <dbReference type="Proteomes" id="UP000295361"/>
    </source>
</evidence>
<dbReference type="SUPFAM" id="SSF51735">
    <property type="entry name" value="NAD(P)-binding Rossmann-fold domains"/>
    <property type="match status" value="1"/>
</dbReference>
<dbReference type="FunFam" id="3.40.50.720:FF:000009">
    <property type="entry name" value="Fatty oxidation complex, alpha subunit"/>
    <property type="match status" value="1"/>
</dbReference>
<feature type="domain" description="3-hydroxyacyl-CoA dehydrogenase C-terminal" evidence="2">
    <location>
        <begin position="430"/>
        <end position="508"/>
    </location>
</feature>
<dbReference type="InterPro" id="IPR008927">
    <property type="entry name" value="6-PGluconate_DH-like_C_sf"/>
</dbReference>
<dbReference type="InterPro" id="IPR006176">
    <property type="entry name" value="3-OHacyl-CoA_DH_NAD-bd"/>
</dbReference>
<dbReference type="InterPro" id="IPR041040">
    <property type="entry name" value="3HCDH_RFF"/>
</dbReference>
<feature type="domain" description="3-hydroxyacyl-CoA dehydrogenase NAD binding" evidence="3">
    <location>
        <begin position="25"/>
        <end position="202"/>
    </location>
</feature>
<evidence type="ECO:0000256" key="1">
    <source>
        <dbReference type="ARBA" id="ARBA00023002"/>
    </source>
</evidence>
<proteinExistence type="predicted"/>